<gene>
    <name evidence="1" type="ordered locus">MTR_3g464830</name>
    <name evidence="2" type="ORF">MtrunA17_Chr3g0105511</name>
</gene>
<evidence type="ECO:0000313" key="1">
    <source>
        <dbReference type="EMBL" id="KEH34341.1"/>
    </source>
</evidence>
<reference evidence="1 4" key="1">
    <citation type="journal article" date="2011" name="Nature">
        <title>The Medicago genome provides insight into the evolution of rhizobial symbioses.</title>
        <authorList>
            <person name="Young N.D."/>
            <person name="Debelle F."/>
            <person name="Oldroyd G.E."/>
            <person name="Geurts R."/>
            <person name="Cannon S.B."/>
            <person name="Udvardi M.K."/>
            <person name="Benedito V.A."/>
            <person name="Mayer K.F."/>
            <person name="Gouzy J."/>
            <person name="Schoof H."/>
            <person name="Van de Peer Y."/>
            <person name="Proost S."/>
            <person name="Cook D.R."/>
            <person name="Meyers B.C."/>
            <person name="Spannagl M."/>
            <person name="Cheung F."/>
            <person name="De Mita S."/>
            <person name="Krishnakumar V."/>
            <person name="Gundlach H."/>
            <person name="Zhou S."/>
            <person name="Mudge J."/>
            <person name="Bharti A.K."/>
            <person name="Murray J.D."/>
            <person name="Naoumkina M.A."/>
            <person name="Rosen B."/>
            <person name="Silverstein K.A."/>
            <person name="Tang H."/>
            <person name="Rombauts S."/>
            <person name="Zhao P.X."/>
            <person name="Zhou P."/>
            <person name="Barbe V."/>
            <person name="Bardou P."/>
            <person name="Bechner M."/>
            <person name="Bellec A."/>
            <person name="Berger A."/>
            <person name="Berges H."/>
            <person name="Bidwell S."/>
            <person name="Bisseling T."/>
            <person name="Choisne N."/>
            <person name="Couloux A."/>
            <person name="Denny R."/>
            <person name="Deshpande S."/>
            <person name="Dai X."/>
            <person name="Doyle J.J."/>
            <person name="Dudez A.M."/>
            <person name="Farmer A.D."/>
            <person name="Fouteau S."/>
            <person name="Franken C."/>
            <person name="Gibelin C."/>
            <person name="Gish J."/>
            <person name="Goldstein S."/>
            <person name="Gonzalez A.J."/>
            <person name="Green P.J."/>
            <person name="Hallab A."/>
            <person name="Hartog M."/>
            <person name="Hua A."/>
            <person name="Humphray S.J."/>
            <person name="Jeong D.H."/>
            <person name="Jing Y."/>
            <person name="Jocker A."/>
            <person name="Kenton S.M."/>
            <person name="Kim D.J."/>
            <person name="Klee K."/>
            <person name="Lai H."/>
            <person name="Lang C."/>
            <person name="Lin S."/>
            <person name="Macmil S.L."/>
            <person name="Magdelenat G."/>
            <person name="Matthews L."/>
            <person name="McCorrison J."/>
            <person name="Monaghan E.L."/>
            <person name="Mun J.H."/>
            <person name="Najar F.Z."/>
            <person name="Nicholson C."/>
            <person name="Noirot C."/>
            <person name="O'Bleness M."/>
            <person name="Paule C.R."/>
            <person name="Poulain J."/>
            <person name="Prion F."/>
            <person name="Qin B."/>
            <person name="Qu C."/>
            <person name="Retzel E.F."/>
            <person name="Riddle C."/>
            <person name="Sallet E."/>
            <person name="Samain S."/>
            <person name="Samson N."/>
            <person name="Sanders I."/>
            <person name="Saurat O."/>
            <person name="Scarpelli C."/>
            <person name="Schiex T."/>
            <person name="Segurens B."/>
            <person name="Severin A.J."/>
            <person name="Sherrier D.J."/>
            <person name="Shi R."/>
            <person name="Sims S."/>
            <person name="Singer S.R."/>
            <person name="Sinharoy S."/>
            <person name="Sterck L."/>
            <person name="Viollet A."/>
            <person name="Wang B.B."/>
            <person name="Wang K."/>
            <person name="Wang M."/>
            <person name="Wang X."/>
            <person name="Warfsmann J."/>
            <person name="Weissenbach J."/>
            <person name="White D.D."/>
            <person name="White J.D."/>
            <person name="Wiley G.B."/>
            <person name="Wincker P."/>
            <person name="Xing Y."/>
            <person name="Yang L."/>
            <person name="Yao Z."/>
            <person name="Ying F."/>
            <person name="Zhai J."/>
            <person name="Zhou L."/>
            <person name="Zuber A."/>
            <person name="Denarie J."/>
            <person name="Dixon R.A."/>
            <person name="May G.D."/>
            <person name="Schwartz D.C."/>
            <person name="Rogers J."/>
            <person name="Quetier F."/>
            <person name="Town C.D."/>
            <person name="Roe B.A."/>
        </authorList>
    </citation>
    <scope>NUCLEOTIDE SEQUENCE [LARGE SCALE GENOMIC DNA]</scope>
    <source>
        <strain evidence="1">A17</strain>
        <strain evidence="3 4">cv. Jemalong A17</strain>
    </source>
</reference>
<dbReference type="EMBL" id="CM001219">
    <property type="protein sequence ID" value="KEH34341.1"/>
    <property type="molecule type" value="Genomic_DNA"/>
</dbReference>
<reference evidence="1 4" key="2">
    <citation type="journal article" date="2014" name="BMC Genomics">
        <title>An improved genome release (version Mt4.0) for the model legume Medicago truncatula.</title>
        <authorList>
            <person name="Tang H."/>
            <person name="Krishnakumar V."/>
            <person name="Bidwell S."/>
            <person name="Rosen B."/>
            <person name="Chan A."/>
            <person name="Zhou S."/>
            <person name="Gentzbittel L."/>
            <person name="Childs K.L."/>
            <person name="Yandell M."/>
            <person name="Gundlach H."/>
            <person name="Mayer K.F."/>
            <person name="Schwartz D.C."/>
            <person name="Town C.D."/>
        </authorList>
    </citation>
    <scope>GENOME REANNOTATION</scope>
    <source>
        <strain evidence="1">A17</strain>
        <strain evidence="3 4">cv. Jemalong A17</strain>
    </source>
</reference>
<organism evidence="1 4">
    <name type="scientific">Medicago truncatula</name>
    <name type="common">Barrel medic</name>
    <name type="synonym">Medicago tribuloides</name>
    <dbReference type="NCBI Taxonomy" id="3880"/>
    <lineage>
        <taxon>Eukaryota</taxon>
        <taxon>Viridiplantae</taxon>
        <taxon>Streptophyta</taxon>
        <taxon>Embryophyta</taxon>
        <taxon>Tracheophyta</taxon>
        <taxon>Spermatophyta</taxon>
        <taxon>Magnoliopsida</taxon>
        <taxon>eudicotyledons</taxon>
        <taxon>Gunneridae</taxon>
        <taxon>Pentapetalae</taxon>
        <taxon>rosids</taxon>
        <taxon>fabids</taxon>
        <taxon>Fabales</taxon>
        <taxon>Fabaceae</taxon>
        <taxon>Papilionoideae</taxon>
        <taxon>50 kb inversion clade</taxon>
        <taxon>NPAAA clade</taxon>
        <taxon>Hologalegina</taxon>
        <taxon>IRL clade</taxon>
        <taxon>Trifolieae</taxon>
        <taxon>Medicago</taxon>
    </lineage>
</organism>
<protein>
    <submittedName>
        <fullName evidence="1 3">Uncharacterized protein</fullName>
    </submittedName>
</protein>
<dbReference type="EMBL" id="PSQE01000003">
    <property type="protein sequence ID" value="RHN67699.1"/>
    <property type="molecule type" value="Genomic_DNA"/>
</dbReference>
<evidence type="ECO:0000313" key="4">
    <source>
        <dbReference type="Proteomes" id="UP000002051"/>
    </source>
</evidence>
<name>A0A072UY45_MEDTR</name>
<evidence type="ECO:0000313" key="2">
    <source>
        <dbReference type="EMBL" id="RHN67699.1"/>
    </source>
</evidence>
<proteinExistence type="predicted"/>
<keyword evidence="4" id="KW-1185">Reference proteome</keyword>
<reference evidence="2" key="4">
    <citation type="journal article" date="2018" name="Nat. Plants">
        <title>Whole-genome landscape of Medicago truncatula symbiotic genes.</title>
        <authorList>
            <person name="Pecrix Y."/>
            <person name="Gamas P."/>
            <person name="Carrere S."/>
        </authorList>
    </citation>
    <scope>NUCLEOTIDE SEQUENCE</scope>
    <source>
        <tissue evidence="2">Leaves</tissue>
    </source>
</reference>
<dbReference type="EnsemblPlants" id="KEH34341">
    <property type="protein sequence ID" value="KEH34341"/>
    <property type="gene ID" value="MTR_3g464830"/>
</dbReference>
<reference evidence="3" key="3">
    <citation type="submission" date="2015-04" db="UniProtKB">
        <authorList>
            <consortium name="EnsemblPlants"/>
        </authorList>
    </citation>
    <scope>IDENTIFICATION</scope>
    <source>
        <strain evidence="3">cv. Jemalong A17</strain>
    </source>
</reference>
<dbReference type="Proteomes" id="UP000002051">
    <property type="component" value="Chromosome 3"/>
</dbReference>
<accession>A0A072UY45</accession>
<sequence>MASKIAIIEESADGYNDNKSCYSLFPKLKVPYIEQCHQLQFILPILCASDLVLLEDIKIRCCHKVKYIFGQHQDLKLTSPKVVMIDDLPNFIDIFPPNVSSIFKDGSKPQTQLDPIKSNTFSMCCYRYKLRSTKIPLVYEDLLQQCSISLVTLSSFLIDSLYLAYLF</sequence>
<dbReference type="HOGENOM" id="CLU_1596953_0_0_1"/>
<dbReference type="Gramene" id="rna15916">
    <property type="protein sequence ID" value="RHN67699.1"/>
    <property type="gene ID" value="gene15916"/>
</dbReference>
<dbReference type="Proteomes" id="UP000265566">
    <property type="component" value="Chromosome 3"/>
</dbReference>
<dbReference type="AlphaFoldDB" id="A0A072UY45"/>
<evidence type="ECO:0000313" key="3">
    <source>
        <dbReference type="EnsemblPlants" id="KEH34341"/>
    </source>
</evidence>